<evidence type="ECO:0000313" key="2">
    <source>
        <dbReference type="EMBL" id="KAE9017114.1"/>
    </source>
</evidence>
<gene>
    <name evidence="2" type="ORF">PR001_g14482</name>
</gene>
<dbReference type="GO" id="GO:0003676">
    <property type="term" value="F:nucleic acid binding"/>
    <property type="evidence" value="ECO:0007669"/>
    <property type="project" value="InterPro"/>
</dbReference>
<dbReference type="SUPFAM" id="SSF53098">
    <property type="entry name" value="Ribonuclease H-like"/>
    <property type="match status" value="1"/>
</dbReference>
<evidence type="ECO:0000259" key="1">
    <source>
        <dbReference type="PROSITE" id="PS50994"/>
    </source>
</evidence>
<dbReference type="InterPro" id="IPR039537">
    <property type="entry name" value="Retrotran_Ty1/copia-like"/>
</dbReference>
<dbReference type="InterPro" id="IPR001584">
    <property type="entry name" value="Integrase_cat-core"/>
</dbReference>
<name>A0A6A3LLV2_9STRA</name>
<evidence type="ECO:0000313" key="3">
    <source>
        <dbReference type="Proteomes" id="UP000429607"/>
    </source>
</evidence>
<accession>A0A6A3LLV2</accession>
<dbReference type="EMBL" id="QXFV01001040">
    <property type="protein sequence ID" value="KAE9017114.1"/>
    <property type="molecule type" value="Genomic_DNA"/>
</dbReference>
<dbReference type="Proteomes" id="UP000429607">
    <property type="component" value="Unassembled WGS sequence"/>
</dbReference>
<reference evidence="2 3" key="1">
    <citation type="submission" date="2018-09" db="EMBL/GenBank/DDBJ databases">
        <title>Genomic investigation of the strawberry pathogen Phytophthora fragariae indicates pathogenicity is determined by transcriptional variation in three key races.</title>
        <authorList>
            <person name="Adams T.M."/>
            <person name="Armitage A.D."/>
            <person name="Sobczyk M.K."/>
            <person name="Bates H.J."/>
            <person name="Dunwell J.M."/>
            <person name="Nellist C.F."/>
            <person name="Harrison R.J."/>
        </authorList>
    </citation>
    <scope>NUCLEOTIDE SEQUENCE [LARGE SCALE GENOMIC DNA]</scope>
    <source>
        <strain evidence="2 3">SCRP249</strain>
    </source>
</reference>
<dbReference type="PANTHER" id="PTHR42648:SF24">
    <property type="entry name" value="INTEGRASE CATALYTIC DOMAIN-CONTAINING PROTEIN"/>
    <property type="match status" value="1"/>
</dbReference>
<dbReference type="AlphaFoldDB" id="A0A6A3LLV2"/>
<dbReference type="InterPro" id="IPR012337">
    <property type="entry name" value="RNaseH-like_sf"/>
</dbReference>
<comment type="caution">
    <text evidence="2">The sequence shown here is derived from an EMBL/GenBank/DDBJ whole genome shotgun (WGS) entry which is preliminary data.</text>
</comment>
<dbReference type="GO" id="GO:0015074">
    <property type="term" value="P:DNA integration"/>
    <property type="evidence" value="ECO:0007669"/>
    <property type="project" value="InterPro"/>
</dbReference>
<dbReference type="PANTHER" id="PTHR42648">
    <property type="entry name" value="TRANSPOSASE, PUTATIVE-RELATED"/>
    <property type="match status" value="1"/>
</dbReference>
<dbReference type="InterPro" id="IPR036397">
    <property type="entry name" value="RNaseH_sf"/>
</dbReference>
<protein>
    <recommendedName>
        <fullName evidence="1">Integrase catalytic domain-containing protein</fullName>
    </recommendedName>
</protein>
<feature type="domain" description="Integrase catalytic" evidence="1">
    <location>
        <begin position="112"/>
        <end position="289"/>
    </location>
</feature>
<sequence length="301" mass="34250">MNGKRVRWLETDGMKLSLNKTRGRYRLQAKPAEGRDVSAISRTSSTAARWHLRFAHLNYPALRQMAVNETVVGLEDLSADADRSSGGVGGKCWTCTASKLKRMSYKQTHTRRATEPFQKLMSDMCSIGDLTYDGYRCFQLVMDEASRWVWGFLMKAKEESRPVVVAHLDWLLAQGKRVEVFSTDQGKELVNKKLKSFLRRRGIEFHWTNAYSPEENGLVEKMNGILVARIRSLLTTANMPRVCSRLAFHPSLWPSPFHASASPFLPVSHQWGTTPWRARRPQQLLQTAPVRQGRMPCDSAP</sequence>
<proteinExistence type="predicted"/>
<dbReference type="Gene3D" id="3.30.420.10">
    <property type="entry name" value="Ribonuclease H-like superfamily/Ribonuclease H"/>
    <property type="match status" value="1"/>
</dbReference>
<dbReference type="PROSITE" id="PS50994">
    <property type="entry name" value="INTEGRASE"/>
    <property type="match status" value="1"/>
</dbReference>
<dbReference type="Pfam" id="PF00665">
    <property type="entry name" value="rve"/>
    <property type="match status" value="1"/>
</dbReference>
<organism evidence="2 3">
    <name type="scientific">Phytophthora rubi</name>
    <dbReference type="NCBI Taxonomy" id="129364"/>
    <lineage>
        <taxon>Eukaryota</taxon>
        <taxon>Sar</taxon>
        <taxon>Stramenopiles</taxon>
        <taxon>Oomycota</taxon>
        <taxon>Peronosporomycetes</taxon>
        <taxon>Peronosporales</taxon>
        <taxon>Peronosporaceae</taxon>
        <taxon>Phytophthora</taxon>
    </lineage>
</organism>